<dbReference type="Proteomes" id="UP001058974">
    <property type="component" value="Chromosome 2"/>
</dbReference>
<proteinExistence type="predicted"/>
<dbReference type="Gramene" id="Psat02G0459200-T1">
    <property type="protein sequence ID" value="KAI5438923.1"/>
    <property type="gene ID" value="KIW84_024592"/>
</dbReference>
<gene>
    <name evidence="2" type="ORF">KIW84_024592</name>
</gene>
<dbReference type="InterPro" id="IPR036397">
    <property type="entry name" value="RNaseH_sf"/>
</dbReference>
<dbReference type="PANTHER" id="PTHR48475:SF1">
    <property type="entry name" value="RNASE H TYPE-1 DOMAIN-CONTAINING PROTEIN"/>
    <property type="match status" value="1"/>
</dbReference>
<dbReference type="GO" id="GO:0004523">
    <property type="term" value="F:RNA-DNA hybrid ribonuclease activity"/>
    <property type="evidence" value="ECO:0007669"/>
    <property type="project" value="InterPro"/>
</dbReference>
<organism evidence="2 3">
    <name type="scientific">Pisum sativum</name>
    <name type="common">Garden pea</name>
    <name type="synonym">Lathyrus oleraceus</name>
    <dbReference type="NCBI Taxonomy" id="3888"/>
    <lineage>
        <taxon>Eukaryota</taxon>
        <taxon>Viridiplantae</taxon>
        <taxon>Streptophyta</taxon>
        <taxon>Embryophyta</taxon>
        <taxon>Tracheophyta</taxon>
        <taxon>Spermatophyta</taxon>
        <taxon>Magnoliopsida</taxon>
        <taxon>eudicotyledons</taxon>
        <taxon>Gunneridae</taxon>
        <taxon>Pentapetalae</taxon>
        <taxon>rosids</taxon>
        <taxon>fabids</taxon>
        <taxon>Fabales</taxon>
        <taxon>Fabaceae</taxon>
        <taxon>Papilionoideae</taxon>
        <taxon>50 kb inversion clade</taxon>
        <taxon>NPAAA clade</taxon>
        <taxon>Hologalegina</taxon>
        <taxon>IRL clade</taxon>
        <taxon>Fabeae</taxon>
        <taxon>Lathyrus</taxon>
    </lineage>
</organism>
<dbReference type="GO" id="GO:0003676">
    <property type="term" value="F:nucleic acid binding"/>
    <property type="evidence" value="ECO:0007669"/>
    <property type="project" value="InterPro"/>
</dbReference>
<dbReference type="Pfam" id="PF13456">
    <property type="entry name" value="RVT_3"/>
    <property type="match status" value="1"/>
</dbReference>
<dbReference type="Gene3D" id="3.30.420.10">
    <property type="entry name" value="Ribonuclease H-like superfamily/Ribonuclease H"/>
    <property type="match status" value="1"/>
</dbReference>
<feature type="domain" description="RNase H type-1" evidence="1">
    <location>
        <begin position="12"/>
        <end position="53"/>
    </location>
</feature>
<dbReference type="InterPro" id="IPR002156">
    <property type="entry name" value="RNaseH_domain"/>
</dbReference>
<dbReference type="InterPro" id="IPR012337">
    <property type="entry name" value="RNaseH-like_sf"/>
</dbReference>
<keyword evidence="3" id="KW-1185">Reference proteome</keyword>
<dbReference type="AlphaFoldDB" id="A0A9D5B9J9"/>
<evidence type="ECO:0000313" key="3">
    <source>
        <dbReference type="Proteomes" id="UP001058974"/>
    </source>
</evidence>
<reference evidence="2 3" key="1">
    <citation type="journal article" date="2022" name="Nat. Genet.">
        <title>Improved pea reference genome and pan-genome highlight genomic features and evolutionary characteristics.</title>
        <authorList>
            <person name="Yang T."/>
            <person name="Liu R."/>
            <person name="Luo Y."/>
            <person name="Hu S."/>
            <person name="Wang D."/>
            <person name="Wang C."/>
            <person name="Pandey M.K."/>
            <person name="Ge S."/>
            <person name="Xu Q."/>
            <person name="Li N."/>
            <person name="Li G."/>
            <person name="Huang Y."/>
            <person name="Saxena R.K."/>
            <person name="Ji Y."/>
            <person name="Li M."/>
            <person name="Yan X."/>
            <person name="He Y."/>
            <person name="Liu Y."/>
            <person name="Wang X."/>
            <person name="Xiang C."/>
            <person name="Varshney R.K."/>
            <person name="Ding H."/>
            <person name="Gao S."/>
            <person name="Zong X."/>
        </authorList>
    </citation>
    <scope>NUCLEOTIDE SEQUENCE [LARGE SCALE GENOMIC DNA]</scope>
    <source>
        <strain evidence="2 3">cv. Zhongwan 6</strain>
    </source>
</reference>
<evidence type="ECO:0000313" key="2">
    <source>
        <dbReference type="EMBL" id="KAI5438923.1"/>
    </source>
</evidence>
<dbReference type="SUPFAM" id="SSF53098">
    <property type="entry name" value="Ribonuclease H-like"/>
    <property type="match status" value="1"/>
</dbReference>
<comment type="caution">
    <text evidence="2">The sequence shown here is derived from an EMBL/GenBank/DDBJ whole genome shotgun (WGS) entry which is preliminary data.</text>
</comment>
<sequence length="182" mass="20504">MPFGARISFPCTNNEAEYEACILRLEEAVNIQIKTLDVYEDSALVINQTNGKWCYAGTTYPELTYLGQRRMKKAFGQKVRPRGYQVGELVLKRFLPPNTDHRGKWTPNYEGPYVVKRIFYGGALMLTTMDGEGFPSPVNSDVTGTGCQVMNPHPQAVDKVSPQQSMFPNRVDSIQTVYPQQS</sequence>
<name>A0A9D5B9J9_PEA</name>
<protein>
    <recommendedName>
        <fullName evidence="1">RNase H type-1 domain-containing protein</fullName>
    </recommendedName>
</protein>
<dbReference type="EMBL" id="JAMSHJ010000002">
    <property type="protein sequence ID" value="KAI5438923.1"/>
    <property type="molecule type" value="Genomic_DNA"/>
</dbReference>
<accession>A0A9D5B9J9</accession>
<dbReference type="PANTHER" id="PTHR48475">
    <property type="entry name" value="RIBONUCLEASE H"/>
    <property type="match status" value="1"/>
</dbReference>
<evidence type="ECO:0000259" key="1">
    <source>
        <dbReference type="Pfam" id="PF13456"/>
    </source>
</evidence>